<evidence type="ECO:0000313" key="2">
    <source>
        <dbReference type="EMBL" id="KAK5881590.1"/>
    </source>
</evidence>
<sequence>MLILPALPHFSEATSNVSQPSEGAADAETSTEAECRGNLLQGTRQAAEQQQSGRAWQVHAQASPYGASTGLGGFTAWSGVFSVSELG</sequence>
<dbReference type="EMBL" id="JAULUE010002063">
    <property type="protein sequence ID" value="KAK5881590.1"/>
    <property type="molecule type" value="Genomic_DNA"/>
</dbReference>
<gene>
    <name evidence="2" type="ORF">CesoFtcFv8_022370</name>
</gene>
<evidence type="ECO:0000256" key="1">
    <source>
        <dbReference type="SAM" id="MobiDB-lite"/>
    </source>
</evidence>
<protein>
    <submittedName>
        <fullName evidence="2">Uncharacterized protein</fullName>
    </submittedName>
</protein>
<evidence type="ECO:0000313" key="3">
    <source>
        <dbReference type="Proteomes" id="UP001335648"/>
    </source>
</evidence>
<organism evidence="2 3">
    <name type="scientific">Champsocephalus esox</name>
    <name type="common">pike icefish</name>
    <dbReference type="NCBI Taxonomy" id="159716"/>
    <lineage>
        <taxon>Eukaryota</taxon>
        <taxon>Metazoa</taxon>
        <taxon>Chordata</taxon>
        <taxon>Craniata</taxon>
        <taxon>Vertebrata</taxon>
        <taxon>Euteleostomi</taxon>
        <taxon>Actinopterygii</taxon>
        <taxon>Neopterygii</taxon>
        <taxon>Teleostei</taxon>
        <taxon>Neoteleostei</taxon>
        <taxon>Acanthomorphata</taxon>
        <taxon>Eupercaria</taxon>
        <taxon>Perciformes</taxon>
        <taxon>Notothenioidei</taxon>
        <taxon>Channichthyidae</taxon>
        <taxon>Champsocephalus</taxon>
    </lineage>
</organism>
<proteinExistence type="predicted"/>
<comment type="caution">
    <text evidence="2">The sequence shown here is derived from an EMBL/GenBank/DDBJ whole genome shotgun (WGS) entry which is preliminary data.</text>
</comment>
<dbReference type="Proteomes" id="UP001335648">
    <property type="component" value="Unassembled WGS sequence"/>
</dbReference>
<keyword evidence="3" id="KW-1185">Reference proteome</keyword>
<accession>A0AAN8BAQ2</accession>
<name>A0AAN8BAQ2_9TELE</name>
<dbReference type="AlphaFoldDB" id="A0AAN8BAQ2"/>
<reference evidence="2 3" key="1">
    <citation type="journal article" date="2023" name="Mol. Biol. Evol.">
        <title>Genomics of Secondarily Temperate Adaptation in the Only Non-Antarctic Icefish.</title>
        <authorList>
            <person name="Rivera-Colon A.G."/>
            <person name="Rayamajhi N."/>
            <person name="Minhas B.F."/>
            <person name="Madrigal G."/>
            <person name="Bilyk K.T."/>
            <person name="Yoon V."/>
            <person name="Hune M."/>
            <person name="Gregory S."/>
            <person name="Cheng C.H.C."/>
            <person name="Catchen J.M."/>
        </authorList>
    </citation>
    <scope>NUCLEOTIDE SEQUENCE [LARGE SCALE GENOMIC DNA]</scope>
    <source>
        <strain evidence="2">JC2023a</strain>
    </source>
</reference>
<feature type="compositionally biased region" description="Polar residues" evidence="1">
    <location>
        <begin position="12"/>
        <end position="21"/>
    </location>
</feature>
<feature type="region of interest" description="Disordered" evidence="1">
    <location>
        <begin position="1"/>
        <end position="33"/>
    </location>
</feature>